<feature type="region of interest" description="Disordered" evidence="10">
    <location>
        <begin position="65"/>
        <end position="87"/>
    </location>
</feature>
<evidence type="ECO:0000256" key="6">
    <source>
        <dbReference type="ARBA" id="ARBA00023163"/>
    </source>
</evidence>
<evidence type="ECO:0000313" key="13">
    <source>
        <dbReference type="Proteomes" id="UP000734854"/>
    </source>
</evidence>
<dbReference type="PROSITE" id="PS01361">
    <property type="entry name" value="ZF_DOF_1"/>
    <property type="match status" value="1"/>
</dbReference>
<keyword evidence="4 9" id="KW-0805">Transcription regulation</keyword>
<feature type="domain" description="Dof-type" evidence="11">
    <location>
        <begin position="203"/>
        <end position="257"/>
    </location>
</feature>
<dbReference type="AlphaFoldDB" id="A0A8J5F3C4"/>
<evidence type="ECO:0000256" key="7">
    <source>
        <dbReference type="ARBA" id="ARBA00023242"/>
    </source>
</evidence>
<evidence type="ECO:0000256" key="2">
    <source>
        <dbReference type="ARBA" id="ARBA00022771"/>
    </source>
</evidence>
<keyword evidence="3 9" id="KW-0862">Zinc</keyword>
<feature type="region of interest" description="Disordered" evidence="10">
    <location>
        <begin position="178"/>
        <end position="202"/>
    </location>
</feature>
<evidence type="ECO:0000256" key="4">
    <source>
        <dbReference type="ARBA" id="ARBA00023015"/>
    </source>
</evidence>
<dbReference type="GO" id="GO:0008270">
    <property type="term" value="F:zinc ion binding"/>
    <property type="evidence" value="ECO:0007669"/>
    <property type="project" value="UniProtKB-KW"/>
</dbReference>
<organism evidence="12 13">
    <name type="scientific">Zingiber officinale</name>
    <name type="common">Ginger</name>
    <name type="synonym">Amomum zingiber</name>
    <dbReference type="NCBI Taxonomy" id="94328"/>
    <lineage>
        <taxon>Eukaryota</taxon>
        <taxon>Viridiplantae</taxon>
        <taxon>Streptophyta</taxon>
        <taxon>Embryophyta</taxon>
        <taxon>Tracheophyta</taxon>
        <taxon>Spermatophyta</taxon>
        <taxon>Magnoliopsida</taxon>
        <taxon>Liliopsida</taxon>
        <taxon>Zingiberales</taxon>
        <taxon>Zingiberaceae</taxon>
        <taxon>Zingiber</taxon>
    </lineage>
</organism>
<dbReference type="PROSITE" id="PS50884">
    <property type="entry name" value="ZF_DOF_2"/>
    <property type="match status" value="1"/>
</dbReference>
<dbReference type="PANTHER" id="PTHR31992">
    <property type="entry name" value="DOF ZINC FINGER PROTEIN DOF1.4-RELATED"/>
    <property type="match status" value="1"/>
</dbReference>
<keyword evidence="2 8" id="KW-0863">Zinc-finger</keyword>
<comment type="subcellular location">
    <subcellularLocation>
        <location evidence="8 9">Nucleus</location>
    </subcellularLocation>
</comment>
<evidence type="ECO:0000256" key="5">
    <source>
        <dbReference type="ARBA" id="ARBA00023125"/>
    </source>
</evidence>
<dbReference type="InterPro" id="IPR003851">
    <property type="entry name" value="Znf_Dof"/>
</dbReference>
<proteinExistence type="predicted"/>
<dbReference type="EMBL" id="JACMSC010000016">
    <property type="protein sequence ID" value="KAG6481437.1"/>
    <property type="molecule type" value="Genomic_DNA"/>
</dbReference>
<protein>
    <recommendedName>
        <fullName evidence="9">Dof zinc finger protein</fullName>
    </recommendedName>
</protein>
<comment type="function">
    <text evidence="9">Transcription factor that binds specifically to a 5'-AA[AG]G-3' consensus core sequence.</text>
</comment>
<evidence type="ECO:0000256" key="8">
    <source>
        <dbReference type="PROSITE-ProRule" id="PRU00071"/>
    </source>
</evidence>
<dbReference type="InterPro" id="IPR045174">
    <property type="entry name" value="Dof"/>
</dbReference>
<evidence type="ECO:0000256" key="9">
    <source>
        <dbReference type="RuleBase" id="RU369094"/>
    </source>
</evidence>
<evidence type="ECO:0000256" key="1">
    <source>
        <dbReference type="ARBA" id="ARBA00022723"/>
    </source>
</evidence>
<comment type="caution">
    <text evidence="12">The sequence shown here is derived from an EMBL/GenBank/DDBJ whole genome shotgun (WGS) entry which is preliminary data.</text>
</comment>
<feature type="compositionally biased region" description="Basic and acidic residues" evidence="10">
    <location>
        <begin position="67"/>
        <end position="83"/>
    </location>
</feature>
<evidence type="ECO:0000256" key="10">
    <source>
        <dbReference type="SAM" id="MobiDB-lite"/>
    </source>
</evidence>
<evidence type="ECO:0000313" key="12">
    <source>
        <dbReference type="EMBL" id="KAG6481437.1"/>
    </source>
</evidence>
<dbReference type="GO" id="GO:0003700">
    <property type="term" value="F:DNA-binding transcription factor activity"/>
    <property type="evidence" value="ECO:0007669"/>
    <property type="project" value="UniProtKB-UniRule"/>
</dbReference>
<dbReference type="PANTHER" id="PTHR31992:SF334">
    <property type="entry name" value="DOF ZINC FINGER PROTEIN"/>
    <property type="match status" value="1"/>
</dbReference>
<keyword evidence="7 8" id="KW-0539">Nucleus</keyword>
<dbReference type="GO" id="GO:0003677">
    <property type="term" value="F:DNA binding"/>
    <property type="evidence" value="ECO:0007669"/>
    <property type="project" value="UniProtKB-UniRule"/>
</dbReference>
<feature type="region of interest" description="Disordered" evidence="10">
    <location>
        <begin position="248"/>
        <end position="268"/>
    </location>
</feature>
<dbReference type="Proteomes" id="UP000734854">
    <property type="component" value="Unassembled WGS sequence"/>
</dbReference>
<gene>
    <name evidence="12" type="ORF">ZIOFF_058038</name>
</gene>
<reference evidence="12 13" key="1">
    <citation type="submission" date="2020-08" db="EMBL/GenBank/DDBJ databases">
        <title>Plant Genome Project.</title>
        <authorList>
            <person name="Zhang R.-G."/>
        </authorList>
    </citation>
    <scope>NUCLEOTIDE SEQUENCE [LARGE SCALE GENOMIC DNA]</scope>
    <source>
        <tissue evidence="12">Rhizome</tissue>
    </source>
</reference>
<name>A0A8J5F3C4_ZINOF</name>
<keyword evidence="6 9" id="KW-0804">Transcription</keyword>
<accession>A0A8J5F3C4</accession>
<dbReference type="GO" id="GO:0005634">
    <property type="term" value="C:nucleus"/>
    <property type="evidence" value="ECO:0007669"/>
    <property type="project" value="UniProtKB-SubCell"/>
</dbReference>
<keyword evidence="13" id="KW-1185">Reference proteome</keyword>
<evidence type="ECO:0000259" key="11">
    <source>
        <dbReference type="PROSITE" id="PS50884"/>
    </source>
</evidence>
<dbReference type="Pfam" id="PF02701">
    <property type="entry name" value="Zn_ribbon_Dof"/>
    <property type="match status" value="1"/>
</dbReference>
<sequence>MPLSLLEEERSYEGSYAASSDWVLVNSHHLLEENTTQSRAPTVTSHAPPFVLRSSIIICPEHAPTVRAREHTRTTDSDEERLRRSNKQGDNACRRIVVVARRAVPSHIPLCPNKLPLFLPLHATVCSTLLVALAVGLMAERDLTNRHGHARTPPPSSSLLRVCGPDVTAALQSPTFHYQQPQGGLVNQQRQERKPRPQAEQALNCPRCASTNTKFCYYNNYSLSQPRYFCKGCRRYWTQGGSLRNVPVGGGCRKNKRSSSSSFSSSSSSKIIKSSLSSSSDLNANKAANSFNAPLPLSIPPVCNNLAMAFADNVFLLGHATGNPAAATNSSFLDFLTSTAASSSTGQALSGGIVVPDNGGLSNLYFGEEKEGPLMSFEGGVHERALEDRVREPNSSWQGLVMNGSSSMEGIRMDMPFSALGDAYSFF</sequence>
<evidence type="ECO:0000256" key="3">
    <source>
        <dbReference type="ARBA" id="ARBA00022833"/>
    </source>
</evidence>
<keyword evidence="1 9" id="KW-0479">Metal-binding</keyword>
<keyword evidence="5 8" id="KW-0238">DNA-binding</keyword>
<feature type="compositionally biased region" description="Low complexity" evidence="10">
    <location>
        <begin position="258"/>
        <end position="268"/>
    </location>
</feature>
<feature type="compositionally biased region" description="Polar residues" evidence="10">
    <location>
        <begin position="178"/>
        <end position="189"/>
    </location>
</feature>